<reference evidence="2 3" key="1">
    <citation type="journal article" date="2021" name="Elife">
        <title>Chloroplast acquisition without the gene transfer in kleptoplastic sea slugs, Plakobranchus ocellatus.</title>
        <authorList>
            <person name="Maeda T."/>
            <person name="Takahashi S."/>
            <person name="Yoshida T."/>
            <person name="Shimamura S."/>
            <person name="Takaki Y."/>
            <person name="Nagai Y."/>
            <person name="Toyoda A."/>
            <person name="Suzuki Y."/>
            <person name="Arimoto A."/>
            <person name="Ishii H."/>
            <person name="Satoh N."/>
            <person name="Nishiyama T."/>
            <person name="Hasebe M."/>
            <person name="Maruyama T."/>
            <person name="Minagawa J."/>
            <person name="Obokata J."/>
            <person name="Shigenobu S."/>
        </authorList>
    </citation>
    <scope>NUCLEOTIDE SEQUENCE [LARGE SCALE GENOMIC DNA]</scope>
</reference>
<evidence type="ECO:0000313" key="2">
    <source>
        <dbReference type="EMBL" id="GFR94798.1"/>
    </source>
</evidence>
<dbReference type="EMBL" id="BMAT01012571">
    <property type="protein sequence ID" value="GFR94798.1"/>
    <property type="molecule type" value="Genomic_DNA"/>
</dbReference>
<feature type="compositionally biased region" description="Basic and acidic residues" evidence="1">
    <location>
        <begin position="48"/>
        <end position="59"/>
    </location>
</feature>
<feature type="compositionally biased region" description="Polar residues" evidence="1">
    <location>
        <begin position="35"/>
        <end position="47"/>
    </location>
</feature>
<gene>
    <name evidence="2" type="ORF">ElyMa_006258400</name>
</gene>
<evidence type="ECO:0000256" key="1">
    <source>
        <dbReference type="SAM" id="MobiDB-lite"/>
    </source>
</evidence>
<proteinExistence type="predicted"/>
<organism evidence="2 3">
    <name type="scientific">Elysia marginata</name>
    <dbReference type="NCBI Taxonomy" id="1093978"/>
    <lineage>
        <taxon>Eukaryota</taxon>
        <taxon>Metazoa</taxon>
        <taxon>Spiralia</taxon>
        <taxon>Lophotrochozoa</taxon>
        <taxon>Mollusca</taxon>
        <taxon>Gastropoda</taxon>
        <taxon>Heterobranchia</taxon>
        <taxon>Euthyneura</taxon>
        <taxon>Panpulmonata</taxon>
        <taxon>Sacoglossa</taxon>
        <taxon>Placobranchoidea</taxon>
        <taxon>Plakobranchidae</taxon>
        <taxon>Elysia</taxon>
    </lineage>
</organism>
<name>A0AAV4HA34_9GAST</name>
<feature type="compositionally biased region" description="Polar residues" evidence="1">
    <location>
        <begin position="90"/>
        <end position="101"/>
    </location>
</feature>
<dbReference type="AlphaFoldDB" id="A0AAV4HA34"/>
<protein>
    <submittedName>
        <fullName evidence="2">Uncharacterized protein</fullName>
    </submittedName>
</protein>
<comment type="caution">
    <text evidence="2">The sequence shown here is derived from an EMBL/GenBank/DDBJ whole genome shotgun (WGS) entry which is preliminary data.</text>
</comment>
<dbReference type="Proteomes" id="UP000762676">
    <property type="component" value="Unassembled WGS sequence"/>
</dbReference>
<feature type="region of interest" description="Disordered" evidence="1">
    <location>
        <begin position="85"/>
        <end position="136"/>
    </location>
</feature>
<feature type="region of interest" description="Disordered" evidence="1">
    <location>
        <begin position="1"/>
        <end position="72"/>
    </location>
</feature>
<evidence type="ECO:0000313" key="3">
    <source>
        <dbReference type="Proteomes" id="UP000762676"/>
    </source>
</evidence>
<feature type="compositionally biased region" description="Polar residues" evidence="1">
    <location>
        <begin position="1"/>
        <end position="24"/>
    </location>
</feature>
<feature type="compositionally biased region" description="Basic and acidic residues" evidence="1">
    <location>
        <begin position="102"/>
        <end position="117"/>
    </location>
</feature>
<accession>A0AAV4HA34</accession>
<keyword evidence="3" id="KW-1185">Reference proteome</keyword>
<sequence length="153" mass="17503">MRVTVSVTVCGQRRPVSSTRSLRQVSPGRREDSDPQQTSSAKRTSQCQDRHLTRTEGWLKRRQQQRWTEATSAAMVDRSNVISKGGLKQLHQQRWTEATSSAKRDRSNVISKGELKQRHQQRWTEATSSAKRDRSNVISKGELTCKQIRNSTP</sequence>